<evidence type="ECO:0000313" key="2">
    <source>
        <dbReference type="Proteomes" id="UP000825890"/>
    </source>
</evidence>
<dbReference type="AlphaFoldDB" id="A0A9P3FC47"/>
<dbReference type="GeneID" id="68290676"/>
<dbReference type="Proteomes" id="UP000825890">
    <property type="component" value="Unassembled WGS sequence"/>
</dbReference>
<accession>A0A9P3FC47</accession>
<dbReference type="EMBL" id="BOLY01000003">
    <property type="protein sequence ID" value="GIZ41808.1"/>
    <property type="molecule type" value="Genomic_DNA"/>
</dbReference>
<reference evidence="1 2" key="1">
    <citation type="submission" date="2021-01" db="EMBL/GenBank/DDBJ databases">
        <title>Cercospora kikuchii MAFF 305040 whole genome shotgun sequence.</title>
        <authorList>
            <person name="Kashiwa T."/>
            <person name="Suzuki T."/>
        </authorList>
    </citation>
    <scope>NUCLEOTIDE SEQUENCE [LARGE SCALE GENOMIC DNA]</scope>
    <source>
        <strain evidence="1 2">MAFF 305040</strain>
    </source>
</reference>
<comment type="caution">
    <text evidence="1">The sequence shown here is derived from an EMBL/GenBank/DDBJ whole genome shotgun (WGS) entry which is preliminary data.</text>
</comment>
<gene>
    <name evidence="1" type="ORF">CKM354_000510100</name>
</gene>
<protein>
    <submittedName>
        <fullName evidence="1">Uncharacterized protein</fullName>
    </submittedName>
</protein>
<sequence length="186" mass="21939">MDAPSLRDRIQDLPPELSNTILEYTTQGFDLYYSQAIFEFQSMELLEIWAKTLSQQQRDQLSELRVKDGWRMEVLIQGPDAISRAALRFERKLLQQYHRELQEIGAGVPQNVLRTYWLLFRRRPHVVEQRIWMNERQLSERVSLDLDSLGLELISGSLRPNQISDDRVDVVSSMTFYQDEESETEC</sequence>
<dbReference type="RefSeq" id="XP_044656295.1">
    <property type="nucleotide sequence ID" value="XM_044800360.1"/>
</dbReference>
<proteinExistence type="predicted"/>
<name>A0A9P3FC47_9PEZI</name>
<evidence type="ECO:0000313" key="1">
    <source>
        <dbReference type="EMBL" id="GIZ41808.1"/>
    </source>
</evidence>
<dbReference type="OrthoDB" id="3650750at2759"/>
<keyword evidence="2" id="KW-1185">Reference proteome</keyword>
<organism evidence="1 2">
    <name type="scientific">Cercospora kikuchii</name>
    <dbReference type="NCBI Taxonomy" id="84275"/>
    <lineage>
        <taxon>Eukaryota</taxon>
        <taxon>Fungi</taxon>
        <taxon>Dikarya</taxon>
        <taxon>Ascomycota</taxon>
        <taxon>Pezizomycotina</taxon>
        <taxon>Dothideomycetes</taxon>
        <taxon>Dothideomycetidae</taxon>
        <taxon>Mycosphaerellales</taxon>
        <taxon>Mycosphaerellaceae</taxon>
        <taxon>Cercospora</taxon>
    </lineage>
</organism>